<organism evidence="1 2">
    <name type="scientific">Velamenicoccus archaeovorus</name>
    <dbReference type="NCBI Taxonomy" id="1930593"/>
    <lineage>
        <taxon>Bacteria</taxon>
        <taxon>Pseudomonadati</taxon>
        <taxon>Candidatus Omnitrophota</taxon>
        <taxon>Candidatus Velamenicoccus</taxon>
    </lineage>
</organism>
<evidence type="ECO:0000313" key="1">
    <source>
        <dbReference type="EMBL" id="QAT17596.1"/>
    </source>
</evidence>
<dbReference type="AlphaFoldDB" id="A0A410P5X2"/>
<sequence length="60" mass="6516">MKAPPQEAIDACSGKAEGDTCQCRGPRGEEETGICVSTPDKKYFVCRPDRASRGPQDEQD</sequence>
<gene>
    <name evidence="1" type="ORF">BU251_07640</name>
</gene>
<name>A0A410P5X2_VELA1</name>
<keyword evidence="2" id="KW-1185">Reference proteome</keyword>
<reference evidence="1 2" key="1">
    <citation type="submission" date="2017-01" db="EMBL/GenBank/DDBJ databases">
        <title>First insights into the biology of 'candidatus Vampirococcus archaeovorus'.</title>
        <authorList>
            <person name="Kizina J."/>
            <person name="Jordan S."/>
            <person name="Stueber K."/>
            <person name="Reinhardt R."/>
            <person name="Harder J."/>
        </authorList>
    </citation>
    <scope>NUCLEOTIDE SEQUENCE [LARGE SCALE GENOMIC DNA]</scope>
    <source>
        <strain evidence="1 2">LiM</strain>
    </source>
</reference>
<evidence type="ECO:0000313" key="2">
    <source>
        <dbReference type="Proteomes" id="UP000287243"/>
    </source>
</evidence>
<accession>A0A410P5X2</accession>
<dbReference type="KEGG" id="vai:BU251_07640"/>
<dbReference type="Proteomes" id="UP000287243">
    <property type="component" value="Chromosome"/>
</dbReference>
<protein>
    <submittedName>
        <fullName evidence="1">Uncharacterized protein</fullName>
    </submittedName>
</protein>
<proteinExistence type="predicted"/>
<dbReference type="EMBL" id="CP019384">
    <property type="protein sequence ID" value="QAT17596.1"/>
    <property type="molecule type" value="Genomic_DNA"/>
</dbReference>